<dbReference type="Proteomes" id="UP001230654">
    <property type="component" value="Unassembled WGS sequence"/>
</dbReference>
<dbReference type="EMBL" id="JAUSWV010000002">
    <property type="protein sequence ID" value="MDQ0583886.1"/>
    <property type="molecule type" value="Genomic_DNA"/>
</dbReference>
<comment type="caution">
    <text evidence="2">The sequence shown here is derived from an EMBL/GenBank/DDBJ whole genome shotgun (WGS) entry which is preliminary data.</text>
</comment>
<feature type="region of interest" description="Disordered" evidence="1">
    <location>
        <begin position="1"/>
        <end position="50"/>
    </location>
</feature>
<feature type="compositionally biased region" description="Basic and acidic residues" evidence="1">
    <location>
        <begin position="64"/>
        <end position="76"/>
    </location>
</feature>
<evidence type="ECO:0000256" key="1">
    <source>
        <dbReference type="SAM" id="MobiDB-lite"/>
    </source>
</evidence>
<gene>
    <name evidence="2" type="ORF">QF030_006064</name>
</gene>
<reference evidence="2 3" key="1">
    <citation type="submission" date="2023-07" db="EMBL/GenBank/DDBJ databases">
        <title>Comparative genomics of wheat-associated soil bacteria to identify genetic determinants of phenazine resistance.</title>
        <authorList>
            <person name="Mouncey N."/>
        </authorList>
    </citation>
    <scope>NUCLEOTIDE SEQUENCE [LARGE SCALE GENOMIC DNA]</scope>
    <source>
        <strain evidence="2 3">B2I6</strain>
    </source>
</reference>
<keyword evidence="3" id="KW-1185">Reference proteome</keyword>
<feature type="region of interest" description="Disordered" evidence="1">
    <location>
        <begin position="57"/>
        <end position="76"/>
    </location>
</feature>
<protein>
    <submittedName>
        <fullName evidence="2">Uncharacterized protein</fullName>
    </submittedName>
</protein>
<sequence length="76" mass="8605">MDRAGGGRRGWSRQCHGDAAGAVPAYDRSREPQGGEIPQRPQTWQEPYETNEMYETYEANQTNEKGETDETRLSAE</sequence>
<accession>A0ABU0NXL5</accession>
<evidence type="ECO:0000313" key="3">
    <source>
        <dbReference type="Proteomes" id="UP001230654"/>
    </source>
</evidence>
<name>A0ABU0NXL5_STRRH</name>
<evidence type="ECO:0000313" key="2">
    <source>
        <dbReference type="EMBL" id="MDQ0583886.1"/>
    </source>
</evidence>
<organism evidence="2 3">
    <name type="scientific">Streptomyces rishiriensis</name>
    <dbReference type="NCBI Taxonomy" id="68264"/>
    <lineage>
        <taxon>Bacteria</taxon>
        <taxon>Bacillati</taxon>
        <taxon>Actinomycetota</taxon>
        <taxon>Actinomycetes</taxon>
        <taxon>Kitasatosporales</taxon>
        <taxon>Streptomycetaceae</taxon>
        <taxon>Streptomyces</taxon>
    </lineage>
</organism>
<proteinExistence type="predicted"/>